<organism evidence="1 2">
    <name type="scientific">Amycolatopsis rhizosphaerae</name>
    <dbReference type="NCBI Taxonomy" id="2053003"/>
    <lineage>
        <taxon>Bacteria</taxon>
        <taxon>Bacillati</taxon>
        <taxon>Actinomycetota</taxon>
        <taxon>Actinomycetes</taxon>
        <taxon>Pseudonocardiales</taxon>
        <taxon>Pseudonocardiaceae</taxon>
        <taxon>Amycolatopsis</taxon>
    </lineage>
</organism>
<sequence length="179" mass="19812">MTDVTTIAAHTRRDLRKESVDGVLNRVEAGLGVALVRESLVRKRRTVGAPSDRETWVRIEVRPLAKIAAQGQAANGLETAELLTGIAKPAWYASLSWLDADEQAVWRADEVELVTDEPLQRGKVREVSLSEAWWARLNASLDALSRQHTTRVATPDTETITQALVAREVEHAFPGRVEV</sequence>
<reference evidence="1 2" key="2">
    <citation type="submission" date="2019-08" db="EMBL/GenBank/DDBJ databases">
        <title>Amycolatopsis acidicola sp. nov., isolated from peat swamp forest soil.</title>
        <authorList>
            <person name="Srisuk N."/>
        </authorList>
    </citation>
    <scope>NUCLEOTIDE SEQUENCE [LARGE SCALE GENOMIC DNA]</scope>
    <source>
        <strain evidence="1 2">TBRC 6029</strain>
    </source>
</reference>
<keyword evidence="2" id="KW-1185">Reference proteome</keyword>
<accession>A0A558CI31</accession>
<name>A0A558CI31_9PSEU</name>
<evidence type="ECO:0000313" key="1">
    <source>
        <dbReference type="EMBL" id="TVT48384.1"/>
    </source>
</evidence>
<dbReference type="EMBL" id="VJWX01000171">
    <property type="protein sequence ID" value="TVT48384.1"/>
    <property type="molecule type" value="Genomic_DNA"/>
</dbReference>
<dbReference type="AlphaFoldDB" id="A0A558CI31"/>
<feature type="non-terminal residue" evidence="1">
    <location>
        <position position="179"/>
    </location>
</feature>
<protein>
    <submittedName>
        <fullName evidence="1">Uncharacterized protein</fullName>
    </submittedName>
</protein>
<gene>
    <name evidence="1" type="ORF">FNH05_17975</name>
</gene>
<proteinExistence type="predicted"/>
<comment type="caution">
    <text evidence="1">The sequence shown here is derived from an EMBL/GenBank/DDBJ whole genome shotgun (WGS) entry which is preliminary data.</text>
</comment>
<reference evidence="1 2" key="1">
    <citation type="submission" date="2019-07" db="EMBL/GenBank/DDBJ databases">
        <authorList>
            <person name="Duangmal K."/>
            <person name="Teo W.F.A."/>
        </authorList>
    </citation>
    <scope>NUCLEOTIDE SEQUENCE [LARGE SCALE GENOMIC DNA]</scope>
    <source>
        <strain evidence="1 2">TBRC 6029</strain>
    </source>
</reference>
<evidence type="ECO:0000313" key="2">
    <source>
        <dbReference type="Proteomes" id="UP000320011"/>
    </source>
</evidence>
<dbReference type="Proteomes" id="UP000320011">
    <property type="component" value="Unassembled WGS sequence"/>
</dbReference>